<keyword evidence="1" id="KW-0812">Transmembrane</keyword>
<accession>A0A3B0XS49</accession>
<feature type="transmembrane region" description="Helical" evidence="1">
    <location>
        <begin position="51"/>
        <end position="72"/>
    </location>
</feature>
<feature type="transmembrane region" description="Helical" evidence="1">
    <location>
        <begin position="146"/>
        <end position="167"/>
    </location>
</feature>
<gene>
    <name evidence="2" type="ORF">MNBD_GAMMA12-3908</name>
</gene>
<feature type="transmembrane region" description="Helical" evidence="1">
    <location>
        <begin position="21"/>
        <end position="45"/>
    </location>
</feature>
<protein>
    <submittedName>
        <fullName evidence="2">Uncharacterized protein</fullName>
    </submittedName>
</protein>
<reference evidence="2" key="1">
    <citation type="submission" date="2018-06" db="EMBL/GenBank/DDBJ databases">
        <authorList>
            <person name="Zhirakovskaya E."/>
        </authorList>
    </citation>
    <scope>NUCLEOTIDE SEQUENCE</scope>
</reference>
<keyword evidence="1" id="KW-0472">Membrane</keyword>
<sequence>MNDLPIEKENMYYKHSGAIGMLSPVLMIILGAIGIAFLGGAYAYLTYYIPFIYLNFFIALGYGLGVGMFVGWGASLGKCRKPGLVSLIALVIGVVAAYAGWVIWIYASLSKLLVFPDQVWALTQAIADKGAWSIESWTPKGAQLNIIWGIEVAVIALSCTLVAYTIVATKLFCEPCNKWISDEKELSHLNAIDDKDQFVSQLERGNFSALAELGNSEDGQRLSTLVTLSHCESCGNNYFMSLKSVITTTDSDGKEKTENTDIAENLIISAANYKLLTSTYR</sequence>
<evidence type="ECO:0000256" key="1">
    <source>
        <dbReference type="SAM" id="Phobius"/>
    </source>
</evidence>
<evidence type="ECO:0000313" key="2">
    <source>
        <dbReference type="EMBL" id="VAW71255.1"/>
    </source>
</evidence>
<feature type="transmembrane region" description="Helical" evidence="1">
    <location>
        <begin position="84"/>
        <end position="107"/>
    </location>
</feature>
<organism evidence="2">
    <name type="scientific">hydrothermal vent metagenome</name>
    <dbReference type="NCBI Taxonomy" id="652676"/>
    <lineage>
        <taxon>unclassified sequences</taxon>
        <taxon>metagenomes</taxon>
        <taxon>ecological metagenomes</taxon>
    </lineage>
</organism>
<proteinExistence type="predicted"/>
<name>A0A3B0XS49_9ZZZZ</name>
<dbReference type="AlphaFoldDB" id="A0A3B0XS49"/>
<keyword evidence="1" id="KW-1133">Transmembrane helix</keyword>
<dbReference type="EMBL" id="UOFL01000016">
    <property type="protein sequence ID" value="VAW71255.1"/>
    <property type="molecule type" value="Genomic_DNA"/>
</dbReference>